<gene>
    <name evidence="2" type="ORF">SAMN02982985_00800</name>
</gene>
<dbReference type="InterPro" id="IPR036761">
    <property type="entry name" value="TTHA0802/YceI-like_sf"/>
</dbReference>
<reference evidence="2 3" key="1">
    <citation type="submission" date="2016-10" db="EMBL/GenBank/DDBJ databases">
        <authorList>
            <person name="de Groot N.N."/>
        </authorList>
    </citation>
    <scope>NUCLEOTIDE SEQUENCE [LARGE SCALE GENOMIC DNA]</scope>
    <source>
        <strain evidence="2 3">ATCC 43154</strain>
    </source>
</reference>
<dbReference type="InterPro" id="IPR007372">
    <property type="entry name" value="Lipid/polyisoprenoid-bd_YceI"/>
</dbReference>
<dbReference type="STRING" id="758825.SAMN02982985_00800"/>
<keyword evidence="3" id="KW-1185">Reference proteome</keyword>
<evidence type="ECO:0000313" key="2">
    <source>
        <dbReference type="EMBL" id="SFL58452.1"/>
    </source>
</evidence>
<proteinExistence type="predicted"/>
<feature type="domain" description="Lipid/polyisoprenoid-binding YceI-like" evidence="1">
    <location>
        <begin position="42"/>
        <end position="208"/>
    </location>
</feature>
<protein>
    <submittedName>
        <fullName evidence="2">YceI-like domain-containing protein</fullName>
    </submittedName>
</protein>
<accession>A0A1I4IVS2</accession>
<dbReference type="AlphaFoldDB" id="A0A1I4IVS2"/>
<name>A0A1I4IVS2_9BURK</name>
<dbReference type="EMBL" id="FOTW01000005">
    <property type="protein sequence ID" value="SFL58452.1"/>
    <property type="molecule type" value="Genomic_DNA"/>
</dbReference>
<dbReference type="Proteomes" id="UP000199470">
    <property type="component" value="Unassembled WGS sequence"/>
</dbReference>
<dbReference type="Pfam" id="PF04264">
    <property type="entry name" value="YceI"/>
    <property type="match status" value="1"/>
</dbReference>
<dbReference type="SUPFAM" id="SSF101874">
    <property type="entry name" value="YceI-like"/>
    <property type="match status" value="1"/>
</dbReference>
<dbReference type="Gene3D" id="2.40.128.110">
    <property type="entry name" value="Lipid/polyisoprenoid-binding, YceI-like"/>
    <property type="match status" value="1"/>
</dbReference>
<sequence length="211" mass="22265">MDAATLAPYQRARQLGQQVLSIAPGRSLIAVTVRRGGAFARFGHDHVVASRAVNGLVAPAAGLADFSFRLDQLSVDETELRAQAGLDTQPGADAIAGTRHNMLVKVLDAERYPLVQVHVERGAAAGAASNADANADANADVPLAVSITLHGVSRTLTIPVRIEREHNTLRASGTARFKQSDFGIVPYSLMGGALAVQDQLELRFELVALAP</sequence>
<evidence type="ECO:0000259" key="1">
    <source>
        <dbReference type="Pfam" id="PF04264"/>
    </source>
</evidence>
<organism evidence="2 3">
    <name type="scientific">Rugamonas rubra</name>
    <dbReference type="NCBI Taxonomy" id="758825"/>
    <lineage>
        <taxon>Bacteria</taxon>
        <taxon>Pseudomonadati</taxon>
        <taxon>Pseudomonadota</taxon>
        <taxon>Betaproteobacteria</taxon>
        <taxon>Burkholderiales</taxon>
        <taxon>Oxalobacteraceae</taxon>
        <taxon>Telluria group</taxon>
        <taxon>Rugamonas</taxon>
    </lineage>
</organism>
<evidence type="ECO:0000313" key="3">
    <source>
        <dbReference type="Proteomes" id="UP000199470"/>
    </source>
</evidence>